<protein>
    <submittedName>
        <fullName evidence="2">Uncharacterized protein</fullName>
    </submittedName>
</protein>
<evidence type="ECO:0000313" key="2">
    <source>
        <dbReference type="EMBL" id="PLW36338.1"/>
    </source>
</evidence>
<evidence type="ECO:0000256" key="1">
    <source>
        <dbReference type="SAM" id="MobiDB-lite"/>
    </source>
</evidence>
<accession>A0A2N5UF47</accession>
<gene>
    <name evidence="2" type="ORF">PCASD_18643</name>
</gene>
<evidence type="ECO:0000313" key="3">
    <source>
        <dbReference type="Proteomes" id="UP000235392"/>
    </source>
</evidence>
<dbReference type="EMBL" id="PGCI01000161">
    <property type="protein sequence ID" value="PLW36338.1"/>
    <property type="molecule type" value="Genomic_DNA"/>
</dbReference>
<proteinExistence type="predicted"/>
<reference evidence="2 3" key="1">
    <citation type="submission" date="2017-11" db="EMBL/GenBank/DDBJ databases">
        <title>De novo assembly and phasing of dikaryotic genomes from two isolates of Puccinia coronata f. sp. avenae, the causal agent of oat crown rust.</title>
        <authorList>
            <person name="Miller M.E."/>
            <person name="Zhang Y."/>
            <person name="Omidvar V."/>
            <person name="Sperschneider J."/>
            <person name="Schwessinger B."/>
            <person name="Raley C."/>
            <person name="Palmer J.M."/>
            <person name="Garnica D."/>
            <person name="Upadhyaya N."/>
            <person name="Rathjen J."/>
            <person name="Taylor J.M."/>
            <person name="Park R.F."/>
            <person name="Dodds P.N."/>
            <person name="Hirsch C.D."/>
            <person name="Kianian S.F."/>
            <person name="Figueroa M."/>
        </authorList>
    </citation>
    <scope>NUCLEOTIDE SEQUENCE [LARGE SCALE GENOMIC DNA]</scope>
    <source>
        <strain evidence="2">12SD80</strain>
    </source>
</reference>
<dbReference type="AlphaFoldDB" id="A0A2N5UF47"/>
<comment type="caution">
    <text evidence="2">The sequence shown here is derived from an EMBL/GenBank/DDBJ whole genome shotgun (WGS) entry which is preliminary data.</text>
</comment>
<name>A0A2N5UF47_9BASI</name>
<organism evidence="2 3">
    <name type="scientific">Puccinia coronata f. sp. avenae</name>
    <dbReference type="NCBI Taxonomy" id="200324"/>
    <lineage>
        <taxon>Eukaryota</taxon>
        <taxon>Fungi</taxon>
        <taxon>Dikarya</taxon>
        <taxon>Basidiomycota</taxon>
        <taxon>Pucciniomycotina</taxon>
        <taxon>Pucciniomycetes</taxon>
        <taxon>Pucciniales</taxon>
        <taxon>Pucciniaceae</taxon>
        <taxon>Puccinia</taxon>
    </lineage>
</organism>
<feature type="region of interest" description="Disordered" evidence="1">
    <location>
        <begin position="1"/>
        <end position="38"/>
    </location>
</feature>
<dbReference type="Proteomes" id="UP000235392">
    <property type="component" value="Unassembled WGS sequence"/>
</dbReference>
<sequence>MAQLMYLPTLDPTSASKTSKAVARPQGASNQNGKTRIPSISDLSTTLVMLDCISCSTRI</sequence>